<proteinExistence type="predicted"/>
<keyword evidence="2" id="KW-1185">Reference proteome</keyword>
<dbReference type="EMBL" id="FNKH01000003">
    <property type="protein sequence ID" value="SDR31390.1"/>
    <property type="molecule type" value="Genomic_DNA"/>
</dbReference>
<dbReference type="AlphaFoldDB" id="A0A1H1I150"/>
<name>A0A1H1I150_9MICC</name>
<sequence>HSSCRIQPIGQRGIITIERNRGAHVRVLDIEGVRQLYELRAVLEGVPRG</sequence>
<evidence type="ECO:0000313" key="2">
    <source>
        <dbReference type="Proteomes" id="UP000181917"/>
    </source>
</evidence>
<reference evidence="1 2" key="1">
    <citation type="submission" date="2016-10" db="EMBL/GenBank/DDBJ databases">
        <authorList>
            <person name="de Groot N.N."/>
        </authorList>
    </citation>
    <scope>NUCLEOTIDE SEQUENCE [LARGE SCALE GENOMIC DNA]</scope>
    <source>
        <strain evidence="1 2">DSM 20117</strain>
    </source>
</reference>
<evidence type="ECO:0000313" key="1">
    <source>
        <dbReference type="EMBL" id="SDR31390.1"/>
    </source>
</evidence>
<accession>A0A1H1I150</accession>
<feature type="non-terminal residue" evidence="1">
    <location>
        <position position="1"/>
    </location>
</feature>
<dbReference type="Proteomes" id="UP000181917">
    <property type="component" value="Unassembled WGS sequence"/>
</dbReference>
<protein>
    <submittedName>
        <fullName evidence="1">Uncharacterized protein</fullName>
    </submittedName>
</protein>
<organism evidence="1 2">
    <name type="scientific">Crystallibacter crystallopoietes</name>
    <dbReference type="NCBI Taxonomy" id="37928"/>
    <lineage>
        <taxon>Bacteria</taxon>
        <taxon>Bacillati</taxon>
        <taxon>Actinomycetota</taxon>
        <taxon>Actinomycetes</taxon>
        <taxon>Micrococcales</taxon>
        <taxon>Micrococcaceae</taxon>
        <taxon>Crystallibacter</taxon>
    </lineage>
</organism>
<gene>
    <name evidence="1" type="ORF">SAMN04489742_4902</name>
</gene>
<dbReference type="STRING" id="37928.SAMN04489742_4902"/>